<sequence length="120" mass="12460">MLIAAYFDKALPPETSTAGNLAKPGSSNDATQPATPLDPSKSKAAVLPISPLERHMESITIQSSSPVKKALFKAPSAPTVLDDIVIKSGQYTHNTIEPKDPNATDDSVAKLGCMGDGLSA</sequence>
<evidence type="ECO:0000313" key="3">
    <source>
        <dbReference type="Proteomes" id="UP001454036"/>
    </source>
</evidence>
<protein>
    <submittedName>
        <fullName evidence="2">Uncharacterized protein</fullName>
    </submittedName>
</protein>
<reference evidence="2 3" key="1">
    <citation type="submission" date="2024-01" db="EMBL/GenBank/DDBJ databases">
        <title>The complete chloroplast genome sequence of Lithospermum erythrorhizon: insights into the phylogenetic relationship among Boraginaceae species and the maternal lineages of purple gromwells.</title>
        <authorList>
            <person name="Okada T."/>
            <person name="Watanabe K."/>
        </authorList>
    </citation>
    <scope>NUCLEOTIDE SEQUENCE [LARGE SCALE GENOMIC DNA]</scope>
</reference>
<comment type="caution">
    <text evidence="2">The sequence shown here is derived from an EMBL/GenBank/DDBJ whole genome shotgun (WGS) entry which is preliminary data.</text>
</comment>
<proteinExistence type="predicted"/>
<dbReference type="AlphaFoldDB" id="A0AAV3Q8Y7"/>
<evidence type="ECO:0000313" key="2">
    <source>
        <dbReference type="EMBL" id="GAA0160514.1"/>
    </source>
</evidence>
<evidence type="ECO:0000256" key="1">
    <source>
        <dbReference type="SAM" id="MobiDB-lite"/>
    </source>
</evidence>
<keyword evidence="3" id="KW-1185">Reference proteome</keyword>
<accession>A0AAV3Q8Y7</accession>
<dbReference type="EMBL" id="BAABME010003908">
    <property type="protein sequence ID" value="GAA0160514.1"/>
    <property type="molecule type" value="Genomic_DNA"/>
</dbReference>
<organism evidence="2 3">
    <name type="scientific">Lithospermum erythrorhizon</name>
    <name type="common">Purple gromwell</name>
    <name type="synonym">Lithospermum officinale var. erythrorhizon</name>
    <dbReference type="NCBI Taxonomy" id="34254"/>
    <lineage>
        <taxon>Eukaryota</taxon>
        <taxon>Viridiplantae</taxon>
        <taxon>Streptophyta</taxon>
        <taxon>Embryophyta</taxon>
        <taxon>Tracheophyta</taxon>
        <taxon>Spermatophyta</taxon>
        <taxon>Magnoliopsida</taxon>
        <taxon>eudicotyledons</taxon>
        <taxon>Gunneridae</taxon>
        <taxon>Pentapetalae</taxon>
        <taxon>asterids</taxon>
        <taxon>lamiids</taxon>
        <taxon>Boraginales</taxon>
        <taxon>Boraginaceae</taxon>
        <taxon>Boraginoideae</taxon>
        <taxon>Lithospermeae</taxon>
        <taxon>Lithospermum</taxon>
    </lineage>
</organism>
<feature type="compositionally biased region" description="Polar residues" evidence="1">
    <location>
        <begin position="14"/>
        <end position="34"/>
    </location>
</feature>
<feature type="region of interest" description="Disordered" evidence="1">
    <location>
        <begin position="12"/>
        <end position="43"/>
    </location>
</feature>
<dbReference type="Proteomes" id="UP001454036">
    <property type="component" value="Unassembled WGS sequence"/>
</dbReference>
<name>A0AAV3Q8Y7_LITER</name>
<gene>
    <name evidence="2" type="ORF">LIER_17054</name>
</gene>